<evidence type="ECO:0000313" key="3">
    <source>
        <dbReference type="EMBL" id="RNA67612.1"/>
    </source>
</evidence>
<proteinExistence type="inferred from homology"/>
<sequence length="269" mass="31329">METTFIKIAGCQVTVPHIVSMVERDLHVRTMTGRTREKVRETEVDLVVFPELSTISYSKDTFAHLQELAEELDGPSFKRFSWLAKELGAFVCYGMPLKENGRIFIAQVVLDSGGDYVAHYNKIHLAQFGSSLEKQYFSRGDRLVSFTIDGFSFGLMICYDMRFPELTRKYALEKEVDCLLHPVAFYKDQSYPSWHHFVHTRALENQVYMLSLNQAGEKYGRSVFCPPWVDYNTEAAIFSENEEVKVFELSKEAIRKSRDEYRLREDRFF</sequence>
<comment type="similarity">
    <text evidence="1">Belongs to the carbon-nitrogen hydrolase superfamily. NIT1/NIT2 family.</text>
</comment>
<dbReference type="CDD" id="cd07197">
    <property type="entry name" value="nitrilase"/>
    <property type="match status" value="1"/>
</dbReference>
<dbReference type="RefSeq" id="WP_122899186.1">
    <property type="nucleotide sequence ID" value="NZ_RHIB01000002.1"/>
</dbReference>
<dbReference type="Gene3D" id="3.60.110.10">
    <property type="entry name" value="Carbon-nitrogen hydrolase"/>
    <property type="match status" value="1"/>
</dbReference>
<dbReference type="InterPro" id="IPR036526">
    <property type="entry name" value="C-N_Hydrolase_sf"/>
</dbReference>
<feature type="domain" description="CN hydrolase" evidence="2">
    <location>
        <begin position="14"/>
        <end position="251"/>
    </location>
</feature>
<dbReference type="InterPro" id="IPR003010">
    <property type="entry name" value="C-N_Hydrolase"/>
</dbReference>
<dbReference type="PROSITE" id="PS50263">
    <property type="entry name" value="CN_HYDROLASE"/>
    <property type="match status" value="1"/>
</dbReference>
<gene>
    <name evidence="3" type="ORF">EBO34_12875</name>
</gene>
<name>A0A3M7TSB0_9BACI</name>
<reference evidence="3 4" key="1">
    <citation type="submission" date="2018-10" db="EMBL/GenBank/DDBJ databases">
        <title>Bacillus Keqinensis sp. nov., a moderately halophilic bacterium isolated from a saline-alkaline lake.</title>
        <authorList>
            <person name="Wang H."/>
        </authorList>
    </citation>
    <scope>NUCLEOTIDE SEQUENCE [LARGE SCALE GENOMIC DNA]</scope>
    <source>
        <strain evidence="3 4">KQ-3</strain>
    </source>
</reference>
<keyword evidence="4" id="KW-1185">Reference proteome</keyword>
<evidence type="ECO:0000259" key="2">
    <source>
        <dbReference type="PROSITE" id="PS50263"/>
    </source>
</evidence>
<dbReference type="AlphaFoldDB" id="A0A3M7TSB0"/>
<dbReference type="Proteomes" id="UP000278746">
    <property type="component" value="Unassembled WGS sequence"/>
</dbReference>
<organism evidence="3 4">
    <name type="scientific">Alteribacter keqinensis</name>
    <dbReference type="NCBI Taxonomy" id="2483800"/>
    <lineage>
        <taxon>Bacteria</taxon>
        <taxon>Bacillati</taxon>
        <taxon>Bacillota</taxon>
        <taxon>Bacilli</taxon>
        <taxon>Bacillales</taxon>
        <taxon>Bacillaceae</taxon>
        <taxon>Alteribacter</taxon>
    </lineage>
</organism>
<accession>A0A3M7TSB0</accession>
<dbReference type="Pfam" id="PF00795">
    <property type="entry name" value="CN_hydrolase"/>
    <property type="match status" value="1"/>
</dbReference>
<protein>
    <submittedName>
        <fullName evidence="3">Carbon-nitrogen hydrolase family protein</fullName>
    </submittedName>
</protein>
<comment type="caution">
    <text evidence="3">The sequence shown here is derived from an EMBL/GenBank/DDBJ whole genome shotgun (WGS) entry which is preliminary data.</text>
</comment>
<evidence type="ECO:0000256" key="1">
    <source>
        <dbReference type="ARBA" id="ARBA00010613"/>
    </source>
</evidence>
<evidence type="ECO:0000313" key="4">
    <source>
        <dbReference type="Proteomes" id="UP000278746"/>
    </source>
</evidence>
<dbReference type="PANTHER" id="PTHR23088:SF27">
    <property type="entry name" value="DEAMINATED GLUTATHIONE AMIDASE"/>
    <property type="match status" value="1"/>
</dbReference>
<dbReference type="PANTHER" id="PTHR23088">
    <property type="entry name" value="NITRILASE-RELATED"/>
    <property type="match status" value="1"/>
</dbReference>
<dbReference type="GO" id="GO:0016787">
    <property type="term" value="F:hydrolase activity"/>
    <property type="evidence" value="ECO:0007669"/>
    <property type="project" value="UniProtKB-KW"/>
</dbReference>
<dbReference type="EMBL" id="RHIB01000002">
    <property type="protein sequence ID" value="RNA67612.1"/>
    <property type="molecule type" value="Genomic_DNA"/>
</dbReference>
<dbReference type="SUPFAM" id="SSF56317">
    <property type="entry name" value="Carbon-nitrogen hydrolase"/>
    <property type="match status" value="1"/>
</dbReference>
<keyword evidence="3" id="KW-0378">Hydrolase</keyword>
<dbReference type="OrthoDB" id="9811121at2"/>